<feature type="region of interest" description="Disordered" evidence="2">
    <location>
        <begin position="541"/>
        <end position="610"/>
    </location>
</feature>
<feature type="compositionally biased region" description="Low complexity" evidence="2">
    <location>
        <begin position="160"/>
        <end position="169"/>
    </location>
</feature>
<keyword evidence="4" id="KW-1185">Reference proteome</keyword>
<accession>S8APW4</accession>
<feature type="coiled-coil region" evidence="1">
    <location>
        <begin position="737"/>
        <end position="977"/>
    </location>
</feature>
<reference evidence="3 4" key="1">
    <citation type="journal article" date="2013" name="PLoS Genet.">
        <title>Genomic mechanisms accounting for the adaptation to parasitism in nematode-trapping fungi.</title>
        <authorList>
            <person name="Meerupati T."/>
            <person name="Andersson K.M."/>
            <person name="Friman E."/>
            <person name="Kumar D."/>
            <person name="Tunlid A."/>
            <person name="Ahren D."/>
        </authorList>
    </citation>
    <scope>NUCLEOTIDE SEQUENCE [LARGE SCALE GENOMIC DNA]</scope>
    <source>
        <strain evidence="3 4">CBS 200.50</strain>
    </source>
</reference>
<gene>
    <name evidence="3" type="ORF">H072_1002</name>
</gene>
<feature type="region of interest" description="Disordered" evidence="2">
    <location>
        <begin position="120"/>
        <end position="169"/>
    </location>
</feature>
<protein>
    <submittedName>
        <fullName evidence="3">Uncharacterized protein</fullName>
    </submittedName>
</protein>
<feature type="region of interest" description="Disordered" evidence="2">
    <location>
        <begin position="213"/>
        <end position="274"/>
    </location>
</feature>
<evidence type="ECO:0000256" key="1">
    <source>
        <dbReference type="SAM" id="Coils"/>
    </source>
</evidence>
<feature type="compositionally biased region" description="Low complexity" evidence="2">
    <location>
        <begin position="11"/>
        <end position="29"/>
    </location>
</feature>
<feature type="compositionally biased region" description="Low complexity" evidence="2">
    <location>
        <begin position="38"/>
        <end position="60"/>
    </location>
</feature>
<feature type="coiled-coil region" evidence="1">
    <location>
        <begin position="472"/>
        <end position="520"/>
    </location>
</feature>
<feature type="region of interest" description="Disordered" evidence="2">
    <location>
        <begin position="1"/>
        <end position="105"/>
    </location>
</feature>
<proteinExistence type="predicted"/>
<dbReference type="eggNOG" id="ENOG502T7H1">
    <property type="taxonomic scope" value="Eukaryota"/>
</dbReference>
<feature type="compositionally biased region" description="Low complexity" evidence="2">
    <location>
        <begin position="213"/>
        <end position="233"/>
    </location>
</feature>
<organism evidence="3 4">
    <name type="scientific">Dactylellina haptotyla (strain CBS 200.50)</name>
    <name type="common">Nematode-trapping fungus</name>
    <name type="synonym">Monacrosporium haptotylum</name>
    <dbReference type="NCBI Taxonomy" id="1284197"/>
    <lineage>
        <taxon>Eukaryota</taxon>
        <taxon>Fungi</taxon>
        <taxon>Dikarya</taxon>
        <taxon>Ascomycota</taxon>
        <taxon>Pezizomycotina</taxon>
        <taxon>Orbiliomycetes</taxon>
        <taxon>Orbiliales</taxon>
        <taxon>Orbiliaceae</taxon>
        <taxon>Dactylellina</taxon>
    </lineage>
</organism>
<evidence type="ECO:0000256" key="2">
    <source>
        <dbReference type="SAM" id="MobiDB-lite"/>
    </source>
</evidence>
<comment type="caution">
    <text evidence="3">The sequence shown here is derived from an EMBL/GenBank/DDBJ whole genome shotgun (WGS) entry which is preliminary data.</text>
</comment>
<dbReference type="HOGENOM" id="CLU_256836_0_0_1"/>
<evidence type="ECO:0000313" key="3">
    <source>
        <dbReference type="EMBL" id="EPS45000.1"/>
    </source>
</evidence>
<dbReference type="OMA" id="HINESRM"/>
<name>S8APW4_DACHA</name>
<feature type="region of interest" description="Disordered" evidence="2">
    <location>
        <begin position="414"/>
        <end position="433"/>
    </location>
</feature>
<dbReference type="OrthoDB" id="5378111at2759"/>
<reference evidence="4" key="2">
    <citation type="submission" date="2013-04" db="EMBL/GenBank/DDBJ databases">
        <title>Genomic mechanisms accounting for the adaptation to parasitism in nematode-trapping fungi.</title>
        <authorList>
            <person name="Ahren D.G."/>
        </authorList>
    </citation>
    <scope>NUCLEOTIDE SEQUENCE [LARGE SCALE GENOMIC DNA]</scope>
    <source>
        <strain evidence="4">CBS 200.50</strain>
    </source>
</reference>
<feature type="compositionally biased region" description="Low complexity" evidence="2">
    <location>
        <begin position="91"/>
        <end position="105"/>
    </location>
</feature>
<feature type="compositionally biased region" description="Basic residues" evidence="2">
    <location>
        <begin position="592"/>
        <end position="604"/>
    </location>
</feature>
<sequence length="1363" mass="153073">MAAAIWRVSNHHPPQQQQGQHQSSTTGPSHSRSLSSPAAVGSAGGHNSASGSSGPSATGAPPSPPYYSDRDRDLEVPTDTDIPPSLPSPTPATSSLPAPSISSASTAAGSQSLVLLHSSSHRPIPTTPLRRPHTASGSSPLKLVTTTTNHHHTLSHDNQTSSSFSSYSPTTITSTSYATLSLLDAVGTGSGRRKLKEFPGLIPLSRYFIPPSASATPTAGNTPTTPTIPTFGTDNISKEPPQRIPDSEGSTTATPRVSSPTPSDGDNNNIDGNYSTASESIAAAFQPVAQRSTAIDGTTDMDAQPPVAIIGDPEPLMTQDLLNFYKNRLHELEKSSQQELLERISVLRGFLLEHHDATHRLERQLHELQDENTALSKELEDGIKHRVEMIALYKENEVLKEKIDQLSKAQEHNIYDPTPIPSPDPSVTGSIQDSAKEPHDVAYDRLQIHYEELVSQILNKFNEQAASRDSERHLANQNIDQLNDRCRRLETAVSDSLKDIIQERSRRVGLEEKLKETEEELNVSVFEMQSQIEIFERHINESRMSPVKEGDDQDEELDGSTDVLPPEMFDEVPDIADRPPSAMKRSQAGSPIRRKTPSPTKRRTPSPTNGPVVAFALELIDSGVQTEEDLDTRDVAELRRELSDMISERQAEELLIKTKKAEFEATYEKFAGIVEQARAQSEEFNILKVECEELRAHVEELLEQHDMDQEELLTRQTEIDGMFGQLEEALKQSVVDKQEITKANTLVEELKKQLEETKDASEDMVSVVKDDEEIKNLRLQLDEANREKSLDEETISKASQEIETLKEKVEALSMEHADHLKSIEESNAVIETLKERAEKFVAQHSDQVKEIEKSNIEIQGLKIQIETLTKQRSEDLDTISRANTEIKTLRARVDQETVESQRSMSDTIESLQAKLSEVETAKSILEQEKSRKEGDIKLLREQMQGLLKAQGNKEIELSRSREDLGNLKRRYDELVSDRKKDEEWRHENFMELEAVRQRLADVMRIKEQESTLHQRDEDLWKRKDEEQQAQLKEVNGRLAEMVLEINGRNDIMKGLNETVERLKLADEASSIKMAEAKDRIQALESEVQEEKRKVAVEATQASEKVKEAEEKKNEAEERKREIGEEVEILKATVQDLEERIRGYEVSAGADQDSGQRVQELEHQLAQMHAQIEKLVIEADMEVEAMEREIEDAKAHAVEVAQEANIKIDALEQEIIEMQQLAEAAQGEAKVLEQKLVETKSYAEKQVTAAENELKKLETQIKVEEAKASATITVANDRLAVLEKQIKTFEALKRHKAQDESDLHSLRTHVVKIERIALQFLPLEDSGMLNAIDELKKSHLETQQKHKKRRKKEMIMAEKCALQL</sequence>
<evidence type="ECO:0000313" key="4">
    <source>
        <dbReference type="Proteomes" id="UP000015100"/>
    </source>
</evidence>
<dbReference type="STRING" id="1284197.S8APW4"/>
<feature type="compositionally biased region" description="Polar residues" evidence="2">
    <location>
        <begin position="248"/>
        <end position="274"/>
    </location>
</feature>
<dbReference type="Proteomes" id="UP000015100">
    <property type="component" value="Unassembled WGS sequence"/>
</dbReference>
<dbReference type="PANTHER" id="PTHR19327">
    <property type="entry name" value="GOLGIN"/>
    <property type="match status" value="1"/>
</dbReference>
<keyword evidence="1" id="KW-0175">Coiled coil</keyword>
<feature type="compositionally biased region" description="Basic and acidic residues" evidence="2">
    <location>
        <begin position="541"/>
        <end position="550"/>
    </location>
</feature>
<dbReference type="EMBL" id="AQGS01000024">
    <property type="protein sequence ID" value="EPS45000.1"/>
    <property type="molecule type" value="Genomic_DNA"/>
</dbReference>
<feature type="coiled-coil region" evidence="1">
    <location>
        <begin position="322"/>
        <end position="409"/>
    </location>
</feature>
<dbReference type="PANTHER" id="PTHR19327:SF0">
    <property type="entry name" value="GOLGIN SUBFAMILY A MEMBER 4"/>
    <property type="match status" value="1"/>
</dbReference>
<feature type="coiled-coil region" evidence="1">
    <location>
        <begin position="1066"/>
        <end position="1291"/>
    </location>
</feature>
<feature type="coiled-coil region" evidence="1">
    <location>
        <begin position="684"/>
        <end position="711"/>
    </location>
</feature>